<feature type="transmembrane region" description="Helical" evidence="1">
    <location>
        <begin position="62"/>
        <end position="81"/>
    </location>
</feature>
<dbReference type="Proteomes" id="UP000580250">
    <property type="component" value="Unassembled WGS sequence"/>
</dbReference>
<comment type="caution">
    <text evidence="2">The sequence shown here is derived from an EMBL/GenBank/DDBJ whole genome shotgun (WGS) entry which is preliminary data.</text>
</comment>
<reference evidence="2 3" key="1">
    <citation type="submission" date="2020-08" db="EMBL/GenBank/DDBJ databases">
        <authorList>
            <person name="Koutsovoulos G."/>
            <person name="Danchin GJ E."/>
        </authorList>
    </citation>
    <scope>NUCLEOTIDE SEQUENCE [LARGE SCALE GENOMIC DNA]</scope>
</reference>
<protein>
    <submittedName>
        <fullName evidence="2">Uncharacterized protein</fullName>
    </submittedName>
</protein>
<sequence>MSRKLLHYQLSSMNCRPSPTGKVINRSFSPPALPQFLLFCSVCCPIFALKTFLAARPLQKNIFIYSSSSSSIFLFIPPYFLTVHIPSSLPFSIPSHHLLRTARAINHSSWCPTRRVNTF</sequence>
<evidence type="ECO:0000313" key="3">
    <source>
        <dbReference type="Proteomes" id="UP000580250"/>
    </source>
</evidence>
<organism evidence="2 3">
    <name type="scientific">Meloidogyne enterolobii</name>
    <name type="common">Root-knot nematode worm</name>
    <name type="synonym">Meloidogyne mayaguensis</name>
    <dbReference type="NCBI Taxonomy" id="390850"/>
    <lineage>
        <taxon>Eukaryota</taxon>
        <taxon>Metazoa</taxon>
        <taxon>Ecdysozoa</taxon>
        <taxon>Nematoda</taxon>
        <taxon>Chromadorea</taxon>
        <taxon>Rhabditida</taxon>
        <taxon>Tylenchina</taxon>
        <taxon>Tylenchomorpha</taxon>
        <taxon>Tylenchoidea</taxon>
        <taxon>Meloidogynidae</taxon>
        <taxon>Meloidogyninae</taxon>
        <taxon>Meloidogyne</taxon>
    </lineage>
</organism>
<evidence type="ECO:0000256" key="1">
    <source>
        <dbReference type="SAM" id="Phobius"/>
    </source>
</evidence>
<dbReference type="EMBL" id="CAJEWN010003273">
    <property type="protein sequence ID" value="CAD2207119.1"/>
    <property type="molecule type" value="Genomic_DNA"/>
</dbReference>
<feature type="transmembrane region" description="Helical" evidence="1">
    <location>
        <begin position="36"/>
        <end position="55"/>
    </location>
</feature>
<keyword evidence="1" id="KW-0472">Membrane</keyword>
<gene>
    <name evidence="2" type="ORF">MENT_LOCUS61029</name>
</gene>
<proteinExistence type="predicted"/>
<dbReference type="AlphaFoldDB" id="A0A6V7Y618"/>
<evidence type="ECO:0000313" key="2">
    <source>
        <dbReference type="EMBL" id="CAD2207119.1"/>
    </source>
</evidence>
<name>A0A6V7Y618_MELEN</name>
<keyword evidence="1" id="KW-0812">Transmembrane</keyword>
<keyword evidence="1" id="KW-1133">Transmembrane helix</keyword>
<accession>A0A6V7Y618</accession>